<feature type="region of interest" description="Disordered" evidence="1">
    <location>
        <begin position="75"/>
        <end position="105"/>
    </location>
</feature>
<evidence type="ECO:0000313" key="2">
    <source>
        <dbReference type="EMBL" id="GIL84531.1"/>
    </source>
</evidence>
<gene>
    <name evidence="2" type="ORF">Vretifemale_13093</name>
</gene>
<dbReference type="AlphaFoldDB" id="A0A8J4CJU5"/>
<evidence type="ECO:0000256" key="1">
    <source>
        <dbReference type="SAM" id="MobiDB-lite"/>
    </source>
</evidence>
<accession>A0A8J4CJU5</accession>
<feature type="non-terminal residue" evidence="2">
    <location>
        <position position="248"/>
    </location>
</feature>
<organism evidence="2 3">
    <name type="scientific">Volvox reticuliferus</name>
    <dbReference type="NCBI Taxonomy" id="1737510"/>
    <lineage>
        <taxon>Eukaryota</taxon>
        <taxon>Viridiplantae</taxon>
        <taxon>Chlorophyta</taxon>
        <taxon>core chlorophytes</taxon>
        <taxon>Chlorophyceae</taxon>
        <taxon>CS clade</taxon>
        <taxon>Chlamydomonadales</taxon>
        <taxon>Volvocaceae</taxon>
        <taxon>Volvox</taxon>
    </lineage>
</organism>
<name>A0A8J4CJU5_9CHLO</name>
<reference evidence="2" key="1">
    <citation type="journal article" date="2021" name="Proc. Natl. Acad. Sci. U.S.A.">
        <title>Three genomes in the algal genus Volvox reveal the fate of a haploid sex-determining region after a transition to homothallism.</title>
        <authorList>
            <person name="Yamamoto K."/>
            <person name="Hamaji T."/>
            <person name="Kawai-Toyooka H."/>
            <person name="Matsuzaki R."/>
            <person name="Takahashi F."/>
            <person name="Nishimura Y."/>
            <person name="Kawachi M."/>
            <person name="Noguchi H."/>
            <person name="Minakuchi Y."/>
            <person name="Umen J.G."/>
            <person name="Toyoda A."/>
            <person name="Nozaki H."/>
        </authorList>
    </citation>
    <scope>NUCLEOTIDE SEQUENCE</scope>
    <source>
        <strain evidence="2">NIES-3786</strain>
    </source>
</reference>
<dbReference type="EMBL" id="BNCP01000030">
    <property type="protein sequence ID" value="GIL84531.1"/>
    <property type="molecule type" value="Genomic_DNA"/>
</dbReference>
<evidence type="ECO:0000313" key="3">
    <source>
        <dbReference type="Proteomes" id="UP000747110"/>
    </source>
</evidence>
<sequence length="248" mass="25182">MAAANRKQINALNMAVRKLAERFEVDDPAAFRQAAASLASDGVCARCLLRAVGHMGMEDYTLTAPSHSQIITMLSSPNGSSGCASPSPSQSPIPAENAPAPTVPATDAVPGTVPPVTPCPVCFGLLFALLEEQLPSQLDNGTATNGAPSSGERSMVTVAEVMESAGASGVDLAWLRVQLKAFPGAMGCQSGPTTCHERLQGWPSLAGLAATVRRQAEMGPPDTVDLAAAAARASSAAAAAVTSRAAMA</sequence>
<comment type="caution">
    <text evidence="2">The sequence shown here is derived from an EMBL/GenBank/DDBJ whole genome shotgun (WGS) entry which is preliminary data.</text>
</comment>
<keyword evidence="3" id="KW-1185">Reference proteome</keyword>
<protein>
    <submittedName>
        <fullName evidence="2">Uncharacterized protein</fullName>
    </submittedName>
</protein>
<dbReference type="Proteomes" id="UP000747110">
    <property type="component" value="Unassembled WGS sequence"/>
</dbReference>
<proteinExistence type="predicted"/>